<accession>A0A1M5IKL0</accession>
<dbReference type="Proteomes" id="UP000183988">
    <property type="component" value="Unassembled WGS sequence"/>
</dbReference>
<dbReference type="OrthoDB" id="1645729at2"/>
<name>A0A1M5IKL0_9BACI</name>
<dbReference type="RefSeq" id="WP_072890754.1">
    <property type="nucleotide sequence ID" value="NZ_FQVW01000024.1"/>
</dbReference>
<organism evidence="1 2">
    <name type="scientific">Ornithinibacillus halophilus</name>
    <dbReference type="NCBI Taxonomy" id="930117"/>
    <lineage>
        <taxon>Bacteria</taxon>
        <taxon>Bacillati</taxon>
        <taxon>Bacillota</taxon>
        <taxon>Bacilli</taxon>
        <taxon>Bacillales</taxon>
        <taxon>Bacillaceae</taxon>
        <taxon>Ornithinibacillus</taxon>
    </lineage>
</organism>
<dbReference type="EMBL" id="FQVW01000024">
    <property type="protein sequence ID" value="SHG28313.1"/>
    <property type="molecule type" value="Genomic_DNA"/>
</dbReference>
<dbReference type="STRING" id="930117.SAMN05216225_102439"/>
<sequence>MKLKVSSDAAKWFIEELDLEQGDFVQFFLKIYGGIPTVHPNYFLGMKVGQQGNIFVKEEVEGINFFFTEEDSWFLEEYNMEVVKKDDEVEYLFHEV</sequence>
<keyword evidence="2" id="KW-1185">Reference proteome</keyword>
<dbReference type="AlphaFoldDB" id="A0A1M5IKL0"/>
<reference evidence="1 2" key="1">
    <citation type="submission" date="2016-11" db="EMBL/GenBank/DDBJ databases">
        <authorList>
            <person name="Jaros S."/>
            <person name="Januszkiewicz K."/>
            <person name="Wedrychowicz H."/>
        </authorList>
    </citation>
    <scope>NUCLEOTIDE SEQUENCE [LARGE SCALE GENOMIC DNA]</scope>
    <source>
        <strain evidence="1 2">IBRC-M 10683</strain>
    </source>
</reference>
<evidence type="ECO:0000313" key="1">
    <source>
        <dbReference type="EMBL" id="SHG28313.1"/>
    </source>
</evidence>
<evidence type="ECO:0000313" key="2">
    <source>
        <dbReference type="Proteomes" id="UP000183988"/>
    </source>
</evidence>
<gene>
    <name evidence="1" type="ORF">SAMN05216225_102439</name>
</gene>
<protein>
    <submittedName>
        <fullName evidence="1">Uncharacterized protein YneR</fullName>
    </submittedName>
</protein>
<proteinExistence type="predicted"/>